<gene>
    <name evidence="2" type="ORF">METZ01_LOCUS479074</name>
</gene>
<dbReference type="InterPro" id="IPR051450">
    <property type="entry name" value="Gfo/Idh/MocA_Oxidoreductases"/>
</dbReference>
<accession>A0A383C2H6</accession>
<dbReference type="PANTHER" id="PTHR43377">
    <property type="entry name" value="BILIVERDIN REDUCTASE A"/>
    <property type="match status" value="1"/>
</dbReference>
<dbReference type="EMBL" id="UINC01205169">
    <property type="protein sequence ID" value="SVE26220.1"/>
    <property type="molecule type" value="Genomic_DNA"/>
</dbReference>
<dbReference type="PANTHER" id="PTHR43377:SF1">
    <property type="entry name" value="BILIVERDIN REDUCTASE A"/>
    <property type="match status" value="1"/>
</dbReference>
<dbReference type="SUPFAM" id="SSF51735">
    <property type="entry name" value="NAD(P)-binding Rossmann-fold domains"/>
    <property type="match status" value="1"/>
</dbReference>
<protein>
    <recommendedName>
        <fullName evidence="1">Gfo/Idh/MocA-like oxidoreductase N-terminal domain-containing protein</fullName>
    </recommendedName>
</protein>
<dbReference type="InterPro" id="IPR036291">
    <property type="entry name" value="NAD(P)-bd_dom_sf"/>
</dbReference>
<evidence type="ECO:0000313" key="2">
    <source>
        <dbReference type="EMBL" id="SVE26220.1"/>
    </source>
</evidence>
<dbReference type="InterPro" id="IPR000683">
    <property type="entry name" value="Gfo/Idh/MocA-like_OxRdtase_N"/>
</dbReference>
<reference evidence="2" key="1">
    <citation type="submission" date="2018-05" db="EMBL/GenBank/DDBJ databases">
        <authorList>
            <person name="Lanie J.A."/>
            <person name="Ng W.-L."/>
            <person name="Kazmierczak K.M."/>
            <person name="Andrzejewski T.M."/>
            <person name="Davidsen T.M."/>
            <person name="Wayne K.J."/>
            <person name="Tettelin H."/>
            <person name="Glass J.I."/>
            <person name="Rusch D."/>
            <person name="Podicherti R."/>
            <person name="Tsui H.-C.T."/>
            <person name="Winkler M.E."/>
        </authorList>
    </citation>
    <scope>NUCLEOTIDE SEQUENCE</scope>
</reference>
<name>A0A383C2H6_9ZZZZ</name>
<dbReference type="Gene3D" id="3.30.360.10">
    <property type="entry name" value="Dihydrodipicolinate Reductase, domain 2"/>
    <property type="match status" value="1"/>
</dbReference>
<dbReference type="GO" id="GO:0000166">
    <property type="term" value="F:nucleotide binding"/>
    <property type="evidence" value="ECO:0007669"/>
    <property type="project" value="InterPro"/>
</dbReference>
<dbReference type="AlphaFoldDB" id="A0A383C2H6"/>
<evidence type="ECO:0000259" key="1">
    <source>
        <dbReference type="Pfam" id="PF01408"/>
    </source>
</evidence>
<proteinExistence type="predicted"/>
<dbReference type="Pfam" id="PF01408">
    <property type="entry name" value="GFO_IDH_MocA"/>
    <property type="match status" value="1"/>
</dbReference>
<feature type="non-terminal residue" evidence="2">
    <location>
        <position position="178"/>
    </location>
</feature>
<organism evidence="2">
    <name type="scientific">marine metagenome</name>
    <dbReference type="NCBI Taxonomy" id="408172"/>
    <lineage>
        <taxon>unclassified sequences</taxon>
        <taxon>metagenomes</taxon>
        <taxon>ecological metagenomes</taxon>
    </lineage>
</organism>
<feature type="domain" description="Gfo/Idh/MocA-like oxidoreductase N-terminal" evidence="1">
    <location>
        <begin position="5"/>
        <end position="121"/>
    </location>
</feature>
<dbReference type="Gene3D" id="3.40.50.720">
    <property type="entry name" value="NAD(P)-binding Rossmann-like Domain"/>
    <property type="match status" value="1"/>
</dbReference>
<sequence>MRNLINVGIVGLGQAGLRHLEAFTNLKNVEIVGVADPDKKILNDIEVKYDFNTFTSYKDLFDLKLDILVISTPHRYLYQIGVDAANLGINVLIEKPIALNLSDATNLVKYCKDKKVKMGVSFVHRFRKEVQKTKEWILEKKLGKLLLTNTTMFFPQRDPLPKWLNSPEDSGGGVIMYS</sequence>